<name>A0A2P4XL07_9STRA</name>
<dbReference type="Proteomes" id="UP000237271">
    <property type="component" value="Unassembled WGS sequence"/>
</dbReference>
<sequence>MGKQSTAAQKTATAEKEKKTGQKNTTDGDESKRARAEWRVWQEFDLLQIYKEAPKATTAGKCLTKAGWNSLTSSLNDKYERMFTKGQYNKSKVDRILQDYDVYEEVKSKSGVGIDQKRGKLSFPRQSFERAGGI</sequence>
<feature type="compositionally biased region" description="Low complexity" evidence="1">
    <location>
        <begin position="1"/>
        <end position="12"/>
    </location>
</feature>
<evidence type="ECO:0000313" key="4">
    <source>
        <dbReference type="Proteomes" id="UP000237271"/>
    </source>
</evidence>
<proteinExistence type="predicted"/>
<feature type="domain" description="Myb/SANT-like" evidence="2">
    <location>
        <begin position="57"/>
        <end position="121"/>
    </location>
</feature>
<evidence type="ECO:0000313" key="3">
    <source>
        <dbReference type="EMBL" id="POM66179.1"/>
    </source>
</evidence>
<comment type="caution">
    <text evidence="3">The sequence shown here is derived from an EMBL/GenBank/DDBJ whole genome shotgun (WGS) entry which is preliminary data.</text>
</comment>
<keyword evidence="4" id="KW-1185">Reference proteome</keyword>
<organism evidence="3 4">
    <name type="scientific">Phytophthora palmivora</name>
    <dbReference type="NCBI Taxonomy" id="4796"/>
    <lineage>
        <taxon>Eukaryota</taxon>
        <taxon>Sar</taxon>
        <taxon>Stramenopiles</taxon>
        <taxon>Oomycota</taxon>
        <taxon>Peronosporomycetes</taxon>
        <taxon>Peronosporales</taxon>
        <taxon>Peronosporaceae</taxon>
        <taxon>Phytophthora</taxon>
    </lineage>
</organism>
<feature type="region of interest" description="Disordered" evidence="1">
    <location>
        <begin position="1"/>
        <end position="34"/>
    </location>
</feature>
<protein>
    <recommendedName>
        <fullName evidence="2">Myb/SANT-like domain-containing protein</fullName>
    </recommendedName>
</protein>
<dbReference type="InterPro" id="IPR024752">
    <property type="entry name" value="Myb/SANT-like_dom"/>
</dbReference>
<gene>
    <name evidence="3" type="ORF">PHPALM_18003</name>
</gene>
<dbReference type="EMBL" id="NCKW01009711">
    <property type="protein sequence ID" value="POM66179.1"/>
    <property type="molecule type" value="Genomic_DNA"/>
</dbReference>
<reference evidence="3 4" key="1">
    <citation type="journal article" date="2017" name="Genome Biol. Evol.">
        <title>Phytophthora megakarya and P. palmivora, closely related causal agents of cacao black pod rot, underwent increases in genome sizes and gene numbers by different mechanisms.</title>
        <authorList>
            <person name="Ali S.S."/>
            <person name="Shao J."/>
            <person name="Lary D.J."/>
            <person name="Kronmiller B."/>
            <person name="Shen D."/>
            <person name="Strem M.D."/>
            <person name="Amoako-Attah I."/>
            <person name="Akrofi A.Y."/>
            <person name="Begoude B.A."/>
            <person name="Ten Hoopen G.M."/>
            <person name="Coulibaly K."/>
            <person name="Kebe B.I."/>
            <person name="Melnick R.L."/>
            <person name="Guiltinan M.J."/>
            <person name="Tyler B.M."/>
            <person name="Meinhardt L.W."/>
            <person name="Bailey B.A."/>
        </authorList>
    </citation>
    <scope>NUCLEOTIDE SEQUENCE [LARGE SCALE GENOMIC DNA]</scope>
    <source>
        <strain evidence="4">sbr112.9</strain>
    </source>
</reference>
<dbReference type="OrthoDB" id="127850at2759"/>
<evidence type="ECO:0000256" key="1">
    <source>
        <dbReference type="SAM" id="MobiDB-lite"/>
    </source>
</evidence>
<accession>A0A2P4XL07</accession>
<dbReference type="AlphaFoldDB" id="A0A2P4XL07"/>
<evidence type="ECO:0000259" key="2">
    <source>
        <dbReference type="Pfam" id="PF12776"/>
    </source>
</evidence>
<dbReference type="Pfam" id="PF12776">
    <property type="entry name" value="Myb_DNA-bind_3"/>
    <property type="match status" value="1"/>
</dbReference>